<keyword evidence="2" id="KW-1185">Reference proteome</keyword>
<comment type="caution">
    <text evidence="1">The sequence shown here is derived from an EMBL/GenBank/DDBJ whole genome shotgun (WGS) entry which is preliminary data.</text>
</comment>
<reference evidence="1" key="1">
    <citation type="submission" date="2023-04" db="EMBL/GenBank/DDBJ databases">
        <title>Ambrosiozyma monospora NBRC 10751.</title>
        <authorList>
            <person name="Ichikawa N."/>
            <person name="Sato H."/>
            <person name="Tonouchi N."/>
        </authorList>
    </citation>
    <scope>NUCLEOTIDE SEQUENCE</scope>
    <source>
        <strain evidence="1">NBRC 10751</strain>
    </source>
</reference>
<dbReference type="EMBL" id="BSXS01002186">
    <property type="protein sequence ID" value="GME78415.1"/>
    <property type="molecule type" value="Genomic_DNA"/>
</dbReference>
<evidence type="ECO:0000313" key="2">
    <source>
        <dbReference type="Proteomes" id="UP001165064"/>
    </source>
</evidence>
<gene>
    <name evidence="1" type="ORF">Amon02_000343600</name>
</gene>
<sequence>MMYLLTSGRSEKMLYMQDYLTSTLDFIQRLGNELIGLVNESSNDLPKEMCNWFHVLFQSFSSLLNLTATLIDSVPLDESQIVSLTYLTINFIFAEFDLKSKSHLIQTQHIEKLRLCSSSVLLSIFKRYTDQQSFIILEVLGNLNKLPHQKSYARQFRTSTGLSVQLVSHLLVQFIQTFNISSYQFDNSYWDLLADPKVTHKKQEMISEMNTKFYTFMDQTSSQMIRLSNEIATTLINKMNGLLDANLKKVVEYLISDWMAMVRQPEFPGAETLLTSTMNTFLFVCSSEKEKVSNSVSTFCMELAGMIGSKILQVTGNDGNSSLKLSLDTTVDELVQLDEAYWKIMAYLRSKNDDGRFDYFYLKYFHYIHSFMDNNFVSLKPDVQDQFVLVENNLLRLFNGTRSLPHDYNSNDHETIYKYVLLSQDLFNQYDALLNMILKSLNNSKVKTRSRAVKQLSLLITRDNSLLMVPSIKNSLAARMNESFASVRDSIIDLLSAYLISNPKAVNGFASIVAGRISDDSLSVRKKSINLTQKLYLFTDDIQIKSMFCGKLIRRLDDEEDTICDLASGALLEMWLLKMYNLYEESQLQMSEQLKLFIKTTTEVMITESSFSDKSQKYFERFLKEQVFHITPVNKKNYSKLMEMHGFTFHARQM</sequence>
<name>A0ACB5T0L1_AMBMO</name>
<proteinExistence type="predicted"/>
<organism evidence="1 2">
    <name type="scientific">Ambrosiozyma monospora</name>
    <name type="common">Yeast</name>
    <name type="synonym">Endomycopsis monosporus</name>
    <dbReference type="NCBI Taxonomy" id="43982"/>
    <lineage>
        <taxon>Eukaryota</taxon>
        <taxon>Fungi</taxon>
        <taxon>Dikarya</taxon>
        <taxon>Ascomycota</taxon>
        <taxon>Saccharomycotina</taxon>
        <taxon>Pichiomycetes</taxon>
        <taxon>Pichiales</taxon>
        <taxon>Pichiaceae</taxon>
        <taxon>Ambrosiozyma</taxon>
    </lineage>
</organism>
<dbReference type="Proteomes" id="UP001165064">
    <property type="component" value="Unassembled WGS sequence"/>
</dbReference>
<protein>
    <submittedName>
        <fullName evidence="1">Unnamed protein product</fullName>
    </submittedName>
</protein>
<evidence type="ECO:0000313" key="1">
    <source>
        <dbReference type="EMBL" id="GME78415.1"/>
    </source>
</evidence>
<accession>A0ACB5T0L1</accession>